<evidence type="ECO:0000313" key="2">
    <source>
        <dbReference type="Proteomes" id="UP000637267"/>
    </source>
</evidence>
<reference evidence="2" key="1">
    <citation type="journal article" date="2019" name="Int. J. Syst. Evol. Microbiol.">
        <title>The Global Catalogue of Microorganisms (GCM) 10K type strain sequencing project: providing services to taxonomists for standard genome sequencing and annotation.</title>
        <authorList>
            <consortium name="The Broad Institute Genomics Platform"/>
            <consortium name="The Broad Institute Genome Sequencing Center for Infectious Disease"/>
            <person name="Wu L."/>
            <person name="Ma J."/>
        </authorList>
    </citation>
    <scope>NUCLEOTIDE SEQUENCE [LARGE SCALE GENOMIC DNA]</scope>
    <source>
        <strain evidence="2">CGMCC 1.8859</strain>
    </source>
</reference>
<evidence type="ECO:0000313" key="1">
    <source>
        <dbReference type="EMBL" id="GGP21625.1"/>
    </source>
</evidence>
<accession>A0ABQ2PA69</accession>
<gene>
    <name evidence="1" type="ORF">GCM10010970_21410</name>
</gene>
<dbReference type="RefSeq" id="WP_188704314.1">
    <property type="nucleotide sequence ID" value="NZ_BMLX01000002.1"/>
</dbReference>
<protein>
    <submittedName>
        <fullName evidence="1">Uncharacterized protein</fullName>
    </submittedName>
</protein>
<dbReference type="Proteomes" id="UP000637267">
    <property type="component" value="Unassembled WGS sequence"/>
</dbReference>
<name>A0ABQ2PA69_9NEIS</name>
<keyword evidence="2" id="KW-1185">Reference proteome</keyword>
<dbReference type="EMBL" id="BMLX01000002">
    <property type="protein sequence ID" value="GGP21625.1"/>
    <property type="molecule type" value="Genomic_DNA"/>
</dbReference>
<sequence length="168" mass="18783">MGLDIFAYKALHAVKKRSDDDDGDELIAFYKNPDFAGRADDIDESSLYEAQDSVEFRAGSYSWYNWWREQLARIAGYPAVAAPGGQSQAPSHAQGAWNATSGPFWELIHFSDAEGVIGTAISRKLAADFAAFEHKARYWCPTDDWYALYLEWKKAFEYGAANGAVVFC</sequence>
<proteinExistence type="predicted"/>
<comment type="caution">
    <text evidence="1">The sequence shown here is derived from an EMBL/GenBank/DDBJ whole genome shotgun (WGS) entry which is preliminary data.</text>
</comment>
<organism evidence="1 2">
    <name type="scientific">Silvimonas iriomotensis</name>
    <dbReference type="NCBI Taxonomy" id="449662"/>
    <lineage>
        <taxon>Bacteria</taxon>
        <taxon>Pseudomonadati</taxon>
        <taxon>Pseudomonadota</taxon>
        <taxon>Betaproteobacteria</taxon>
        <taxon>Neisseriales</taxon>
        <taxon>Chitinibacteraceae</taxon>
        <taxon>Silvimonas</taxon>
    </lineage>
</organism>